<dbReference type="AlphaFoldDB" id="X1GYB2"/>
<dbReference type="InterPro" id="IPR043504">
    <property type="entry name" value="Peptidase_S1_PA_chymotrypsin"/>
</dbReference>
<evidence type="ECO:0000313" key="1">
    <source>
        <dbReference type="EMBL" id="GAH62916.1"/>
    </source>
</evidence>
<protein>
    <submittedName>
        <fullName evidence="1">Uncharacterized protein</fullName>
    </submittedName>
</protein>
<gene>
    <name evidence="1" type="ORF">S03H2_53906</name>
</gene>
<name>X1GYB2_9ZZZZ</name>
<dbReference type="SUPFAM" id="SSF50494">
    <property type="entry name" value="Trypsin-like serine proteases"/>
    <property type="match status" value="1"/>
</dbReference>
<dbReference type="Gene3D" id="2.40.10.10">
    <property type="entry name" value="Trypsin-like serine proteases"/>
    <property type="match status" value="1"/>
</dbReference>
<feature type="non-terminal residue" evidence="1">
    <location>
        <position position="257"/>
    </location>
</feature>
<organism evidence="1">
    <name type="scientific">marine sediment metagenome</name>
    <dbReference type="NCBI Taxonomy" id="412755"/>
    <lineage>
        <taxon>unclassified sequences</taxon>
        <taxon>metagenomes</taxon>
        <taxon>ecological metagenomes</taxon>
    </lineage>
</organism>
<reference evidence="1" key="1">
    <citation type="journal article" date="2014" name="Front. Microbiol.">
        <title>High frequency of phylogenetically diverse reductive dehalogenase-homologous genes in deep subseafloor sedimentary metagenomes.</title>
        <authorList>
            <person name="Kawai M."/>
            <person name="Futagami T."/>
            <person name="Toyoda A."/>
            <person name="Takaki Y."/>
            <person name="Nishi S."/>
            <person name="Hori S."/>
            <person name="Arai W."/>
            <person name="Tsubouchi T."/>
            <person name="Morono Y."/>
            <person name="Uchiyama I."/>
            <person name="Ito T."/>
            <person name="Fujiyama A."/>
            <person name="Inagaki F."/>
            <person name="Takami H."/>
        </authorList>
    </citation>
    <scope>NUCLEOTIDE SEQUENCE</scope>
    <source>
        <strain evidence="1">Expedition CK06-06</strain>
    </source>
</reference>
<accession>X1GYB2</accession>
<sequence>GFKVKGGKKLDQLAIITFVKKKVPRSDLKRHEVISTDVEGVLTDVQESGEITAELTRTDKWRPAPPGVSIGHPLITAGTFGCVALKNNVRKILSNNHILANCNVANIGDAIYQPGAFDGGGAGDTIALLEDWVPIVFTGVADNLVDAAIAAPINGILNEILELGVPTGVTEAELDMSVVKSGRTSAVTYGTITTINAEVIISYGASGLARFIDQIIYTKMTSGGDSGSLVLTYPDLRAVALHFAGSDYISIGSRIQY</sequence>
<dbReference type="EMBL" id="BARU01034333">
    <property type="protein sequence ID" value="GAH62916.1"/>
    <property type="molecule type" value="Genomic_DNA"/>
</dbReference>
<proteinExistence type="predicted"/>
<comment type="caution">
    <text evidence="1">The sequence shown here is derived from an EMBL/GenBank/DDBJ whole genome shotgun (WGS) entry which is preliminary data.</text>
</comment>
<feature type="non-terminal residue" evidence="1">
    <location>
        <position position="1"/>
    </location>
</feature>
<dbReference type="InterPro" id="IPR009003">
    <property type="entry name" value="Peptidase_S1_PA"/>
</dbReference>